<sequence length="789" mass="88635">MTAKNGKFNKIIKSNKGYILMLSLVIMMTLTVIAVGYVTNVTLETSIVSNYEKNRDTMNCAEAGLEAAMLITHDEIITQLEPFSGTERTTYKEDNVTKHSYAFMDLFDDCSGSKVKYRIIPENPDPQKNRFIYRTYTSCQEIIHFAYPYAVEVVAEPSNKSGREYLKRQIRILETPLVQYFAFFDDDIAWHNGPVMNSWGRVHTNGNIWFGPSDMIWIKNYTQPGSERVPHFITAAGTIKWNTIFNQGHRGNGMRVKIHDLDIIGTENQCLATYDGFGNRTNDCDYVQINVDIDSTNAEAQMDRFTDENDCTYVMVGVPKSPTIHFNALFRESFYENRAKGPTRSEYFGIAIVIEYPVINNWPPTSTADVTGTLHIYAATKDFAFDSPSYTDGVKVEDVTEAVFMAGDGFNVDTAGDVGDGIIVFSPETVANPLGGVTYQFPSSDMNTSQPDGNYYPVYLEKNDQRNNMNGVALTTVNLERLEEWFYEHYLDEQYDGDKNDQSVEDFLIDKNTGDPTKLLIYVSRTPTVAETSSTAWGASYDATTGPPSPYYSNRHTQVMQGIKIWKTTKLICPTTFVSDNPVYIQGDTNTTETKGFAVIGDLVTVLSNSWDDAYVGGTDYSNSFTGGFRGQIGGRPPANDTLRMSKAETTYYNLAFFSGRDDLDIYSVRGGTGAGSTYFSAGLHNFITKLEDWDGKGEYIKGCLINLWDRRQAPGQFNCDNPCLEDNCGCGTCALCQYSPPNRFYGWDPGFLDPTYWPPYCPSSYGVERVGWLEGEEYLEKFIQSPKD</sequence>
<reference evidence="2" key="1">
    <citation type="journal article" date="2021" name="Environ. Microbiol.">
        <title>Genomic characterization of three novel Desulfobacterota classes expand the metabolic and phylogenetic diversity of the phylum.</title>
        <authorList>
            <person name="Murphy C.L."/>
            <person name="Biggerstaff J."/>
            <person name="Eichhorn A."/>
            <person name="Ewing E."/>
            <person name="Shahan R."/>
            <person name="Soriano D."/>
            <person name="Stewart S."/>
            <person name="VanMol K."/>
            <person name="Walker R."/>
            <person name="Walters P."/>
            <person name="Elshahed M.S."/>
            <person name="Youssef N.H."/>
        </authorList>
    </citation>
    <scope>NUCLEOTIDE SEQUENCE</scope>
    <source>
        <strain evidence="2">Zod_Metabat.24</strain>
    </source>
</reference>
<reference evidence="2" key="2">
    <citation type="submission" date="2021-01" db="EMBL/GenBank/DDBJ databases">
        <authorList>
            <person name="Hahn C.R."/>
            <person name="Youssef N.H."/>
            <person name="Elshahed M."/>
        </authorList>
    </citation>
    <scope>NUCLEOTIDE SEQUENCE</scope>
    <source>
        <strain evidence="2">Zod_Metabat.24</strain>
    </source>
</reference>
<evidence type="ECO:0000313" key="3">
    <source>
        <dbReference type="Proteomes" id="UP000809273"/>
    </source>
</evidence>
<keyword evidence="1" id="KW-0812">Transmembrane</keyword>
<organism evidence="2 3">
    <name type="scientific">Candidatus Zymogenus saltonus</name>
    <dbReference type="NCBI Taxonomy" id="2844893"/>
    <lineage>
        <taxon>Bacteria</taxon>
        <taxon>Deltaproteobacteria</taxon>
        <taxon>Candidatus Zymogenia</taxon>
        <taxon>Candidatus Zymogeniales</taxon>
        <taxon>Candidatus Zymogenaceae</taxon>
        <taxon>Candidatus Zymogenus</taxon>
    </lineage>
</organism>
<comment type="caution">
    <text evidence="2">The sequence shown here is derived from an EMBL/GenBank/DDBJ whole genome shotgun (WGS) entry which is preliminary data.</text>
</comment>
<evidence type="ECO:0000256" key="1">
    <source>
        <dbReference type="SAM" id="Phobius"/>
    </source>
</evidence>
<evidence type="ECO:0000313" key="2">
    <source>
        <dbReference type="EMBL" id="MBN1574676.1"/>
    </source>
</evidence>
<protein>
    <submittedName>
        <fullName evidence="2">Pilus assembly PilX N-terminal domain-containing protein</fullName>
    </submittedName>
</protein>
<feature type="transmembrane region" description="Helical" evidence="1">
    <location>
        <begin position="17"/>
        <end position="38"/>
    </location>
</feature>
<dbReference type="AlphaFoldDB" id="A0A9D8KKG0"/>
<dbReference type="Proteomes" id="UP000809273">
    <property type="component" value="Unassembled WGS sequence"/>
</dbReference>
<accession>A0A9D8KKG0</accession>
<name>A0A9D8KKG0_9DELT</name>
<dbReference type="EMBL" id="JAFGIX010000086">
    <property type="protein sequence ID" value="MBN1574676.1"/>
    <property type="molecule type" value="Genomic_DNA"/>
</dbReference>
<keyword evidence="1" id="KW-1133">Transmembrane helix</keyword>
<keyword evidence="1" id="KW-0472">Membrane</keyword>
<proteinExistence type="predicted"/>
<gene>
    <name evidence="2" type="ORF">JW984_15875</name>
</gene>